<evidence type="ECO:0000256" key="9">
    <source>
        <dbReference type="ARBA" id="ARBA00044991"/>
    </source>
</evidence>
<evidence type="ECO:0000256" key="3">
    <source>
        <dbReference type="ARBA" id="ARBA00022723"/>
    </source>
</evidence>
<dbReference type="NCBIfam" id="TIGR02009">
    <property type="entry name" value="PGMB-YQAB-SF"/>
    <property type="match status" value="1"/>
</dbReference>
<dbReference type="CDD" id="cd02598">
    <property type="entry name" value="HAD_BPGM"/>
    <property type="match status" value="1"/>
</dbReference>
<dbReference type="InterPro" id="IPR010976">
    <property type="entry name" value="B-phosphoglucomutase_hydrolase"/>
</dbReference>
<feature type="site" description="Important for catalytic activity and assists the phosphoryl transfer reaction to Asp8 by balancing charge and orienting the reacting groups" evidence="13">
    <location>
        <position position="113"/>
    </location>
</feature>
<dbReference type="InterPro" id="IPR023214">
    <property type="entry name" value="HAD_sf"/>
</dbReference>
<dbReference type="GO" id="GO:0005975">
    <property type="term" value="P:carbohydrate metabolic process"/>
    <property type="evidence" value="ECO:0007669"/>
    <property type="project" value="InterPro"/>
</dbReference>
<feature type="binding site" evidence="11">
    <location>
        <begin position="8"/>
        <end position="10"/>
    </location>
    <ligand>
        <name>substrate</name>
    </ligand>
</feature>
<dbReference type="PRINTS" id="PR00413">
    <property type="entry name" value="HADHALOGNASE"/>
</dbReference>
<feature type="binding site" evidence="11">
    <location>
        <begin position="43"/>
        <end position="48"/>
    </location>
    <ligand>
        <name>substrate</name>
    </ligand>
</feature>
<feature type="binding site" evidence="11">
    <location>
        <position position="144"/>
    </location>
    <ligand>
        <name>substrate</name>
    </ligand>
</feature>
<dbReference type="PANTHER" id="PTHR46193:SF18">
    <property type="entry name" value="HEXITOL PHOSPHATASE B"/>
    <property type="match status" value="1"/>
</dbReference>
<feature type="active site" description="Nucleophile" evidence="10">
    <location>
        <position position="8"/>
    </location>
</feature>
<dbReference type="PANTHER" id="PTHR46193">
    <property type="entry name" value="6-PHOSPHOGLUCONATE PHOSPHATASE"/>
    <property type="match status" value="1"/>
</dbReference>
<protein>
    <recommendedName>
        <fullName evidence="9">Beta-phosphoglucomutase</fullName>
        <ecNumber evidence="8">5.4.2.6</ecNumber>
    </recommendedName>
</protein>
<dbReference type="InterPro" id="IPR006439">
    <property type="entry name" value="HAD-SF_hydro_IA"/>
</dbReference>
<dbReference type="NCBIfam" id="TIGR01549">
    <property type="entry name" value="HAD-SF-IA-v1"/>
    <property type="match status" value="1"/>
</dbReference>
<dbReference type="GO" id="GO:0008801">
    <property type="term" value="F:beta-phosphoglucomutase activity"/>
    <property type="evidence" value="ECO:0007669"/>
    <property type="project" value="UniProtKB-EC"/>
</dbReference>
<evidence type="ECO:0000256" key="10">
    <source>
        <dbReference type="PIRSR" id="PIRSR610972-1"/>
    </source>
</evidence>
<evidence type="ECO:0000313" key="14">
    <source>
        <dbReference type="EMBL" id="BBE18098.1"/>
    </source>
</evidence>
<organism evidence="14 15">
    <name type="scientific">Aquipluma nitroreducens</name>
    <dbReference type="NCBI Taxonomy" id="2010828"/>
    <lineage>
        <taxon>Bacteria</taxon>
        <taxon>Pseudomonadati</taxon>
        <taxon>Bacteroidota</taxon>
        <taxon>Bacteroidia</taxon>
        <taxon>Marinilabiliales</taxon>
        <taxon>Prolixibacteraceae</taxon>
        <taxon>Aquipluma</taxon>
    </lineage>
</organism>
<dbReference type="EC" id="5.4.2.6" evidence="8"/>
<feature type="site" description="Important for catalytic activity and assists the phosphoryl transfer reaction to Asp8 by balancing charge and orienting the reacting groups" evidence="13">
    <location>
        <position position="144"/>
    </location>
</feature>
<feature type="binding site" evidence="11">
    <location>
        <position position="75"/>
    </location>
    <ligand>
        <name>substrate</name>
    </ligand>
</feature>
<evidence type="ECO:0000256" key="8">
    <source>
        <dbReference type="ARBA" id="ARBA00044968"/>
    </source>
</evidence>
<dbReference type="SFLD" id="SFLDG01135">
    <property type="entry name" value="C1.5.6:_HAD__Beta-PGM__Phospha"/>
    <property type="match status" value="1"/>
</dbReference>
<name>A0A5K7S953_9BACT</name>
<keyword evidence="2" id="KW-0597">Phosphoprotein</keyword>
<feature type="binding site" evidence="12">
    <location>
        <position position="10"/>
    </location>
    <ligand>
        <name>Mg(2+)</name>
        <dbReference type="ChEBI" id="CHEBI:18420"/>
    </ligand>
</feature>
<comment type="cofactor">
    <cofactor evidence="12">
        <name>Mg(2+)</name>
        <dbReference type="ChEBI" id="CHEBI:18420"/>
    </cofactor>
    <text evidence="12">Binds 2 magnesium ions per subunit.</text>
</comment>
<evidence type="ECO:0000256" key="4">
    <source>
        <dbReference type="ARBA" id="ARBA00022842"/>
    </source>
</evidence>
<dbReference type="Proteomes" id="UP001193389">
    <property type="component" value="Chromosome"/>
</dbReference>
<evidence type="ECO:0000256" key="7">
    <source>
        <dbReference type="ARBA" id="ARBA00044926"/>
    </source>
</evidence>
<dbReference type="InterPro" id="IPR010972">
    <property type="entry name" value="Beta-PGM"/>
</dbReference>
<evidence type="ECO:0000256" key="6">
    <source>
        <dbReference type="ARBA" id="ARBA00023277"/>
    </source>
</evidence>
<feature type="binding site" evidence="11">
    <location>
        <position position="24"/>
    </location>
    <ligand>
        <name>substrate</name>
    </ligand>
</feature>
<evidence type="ECO:0000256" key="11">
    <source>
        <dbReference type="PIRSR" id="PIRSR610972-2"/>
    </source>
</evidence>
<dbReference type="NCBIfam" id="TIGR01509">
    <property type="entry name" value="HAD-SF-IA-v3"/>
    <property type="match status" value="1"/>
</dbReference>
<dbReference type="SUPFAM" id="SSF56784">
    <property type="entry name" value="HAD-like"/>
    <property type="match status" value="1"/>
</dbReference>
<evidence type="ECO:0000256" key="12">
    <source>
        <dbReference type="PIRSR" id="PIRSR610972-3"/>
    </source>
</evidence>
<dbReference type="GO" id="GO:0000287">
    <property type="term" value="F:magnesium ion binding"/>
    <property type="evidence" value="ECO:0007669"/>
    <property type="project" value="InterPro"/>
</dbReference>
<reference evidence="14" key="1">
    <citation type="journal article" date="2020" name="Int. J. Syst. Evol. Microbiol.">
        <title>Aquipluma nitroreducens gen. nov. sp. nov., a novel facultatively anaerobic bacterium isolated from a freshwater lake.</title>
        <authorList>
            <person name="Watanabe M."/>
            <person name="Kojima H."/>
            <person name="Fukui M."/>
        </authorList>
    </citation>
    <scope>NUCLEOTIDE SEQUENCE</scope>
    <source>
        <strain evidence="14">MeG22</strain>
    </source>
</reference>
<feature type="binding site" evidence="12">
    <location>
        <position position="8"/>
    </location>
    <ligand>
        <name>Mg(2+)</name>
        <dbReference type="ChEBI" id="CHEBI:18420"/>
    </ligand>
</feature>
<feature type="binding site" evidence="11">
    <location>
        <begin position="113"/>
        <end position="117"/>
    </location>
    <ligand>
        <name>substrate</name>
    </ligand>
</feature>
<keyword evidence="6" id="KW-0119">Carbohydrate metabolism</keyword>
<evidence type="ECO:0000313" key="15">
    <source>
        <dbReference type="Proteomes" id="UP001193389"/>
    </source>
</evidence>
<dbReference type="Pfam" id="PF00702">
    <property type="entry name" value="Hydrolase"/>
    <property type="match status" value="1"/>
</dbReference>
<keyword evidence="3 12" id="KW-0479">Metal-binding</keyword>
<gene>
    <name evidence="14" type="ORF">AQPE_2258</name>
</gene>
<dbReference type="RefSeq" id="WP_318351031.1">
    <property type="nucleotide sequence ID" value="NZ_AP018694.1"/>
</dbReference>
<keyword evidence="15" id="KW-1185">Reference proteome</keyword>
<dbReference type="Gene3D" id="1.10.150.240">
    <property type="entry name" value="Putative phosphatase, domain 2"/>
    <property type="match status" value="1"/>
</dbReference>
<comment type="similarity">
    <text evidence="1">Belongs to the HAD-like hydrolase superfamily. CbbY/CbbZ/Gph/YieH family.</text>
</comment>
<feature type="active site" description="Proton donor/acceptor" evidence="10">
    <location>
        <position position="10"/>
    </location>
</feature>
<dbReference type="SFLD" id="SFLDS00003">
    <property type="entry name" value="Haloacid_Dehalogenase"/>
    <property type="match status" value="1"/>
</dbReference>
<evidence type="ECO:0000256" key="1">
    <source>
        <dbReference type="ARBA" id="ARBA00006171"/>
    </source>
</evidence>
<dbReference type="InterPro" id="IPR036412">
    <property type="entry name" value="HAD-like_sf"/>
</dbReference>
<proteinExistence type="inferred from homology"/>
<evidence type="ECO:0000256" key="5">
    <source>
        <dbReference type="ARBA" id="ARBA00023235"/>
    </source>
</evidence>
<dbReference type="InterPro" id="IPR023198">
    <property type="entry name" value="PGP-like_dom2"/>
</dbReference>
<dbReference type="KEGG" id="anf:AQPE_2258"/>
<dbReference type="InterPro" id="IPR051600">
    <property type="entry name" value="Beta-PGM-like"/>
</dbReference>
<dbReference type="Gene3D" id="3.40.50.1000">
    <property type="entry name" value="HAD superfamily/HAD-like"/>
    <property type="match status" value="1"/>
</dbReference>
<keyword evidence="4 12" id="KW-0460">Magnesium</keyword>
<dbReference type="NCBIfam" id="TIGR01990">
    <property type="entry name" value="bPGM"/>
    <property type="match status" value="1"/>
</dbReference>
<keyword evidence="5" id="KW-0413">Isomerase</keyword>
<feature type="binding site" evidence="11">
    <location>
        <position position="51"/>
    </location>
    <ligand>
        <name>substrate</name>
    </ligand>
</feature>
<accession>A0A5K7S953</accession>
<sequence>MIEACLFDLDGVVVDTAKYHFIAWKALAEELGFEFTLEDNERLKGVSRMQSLDILLEIGGLQFSEPEKLAMAEKKNTLYVCYIEKMTPEETLPGVEKFLQELRNAGIGIALGSASKNAPMILERIQLSGMFDAIVDGNSISEAKPNPEVFLKGAEKLGVLPENCVVFEDAIAGIEAAQNANMYSVGIGDQETLGFADLVIPGFEGFTVEKLKACLPFPQKGKA</sequence>
<dbReference type="SFLD" id="SFLDG01129">
    <property type="entry name" value="C1.5:_HAD__Beta-PGM__Phosphata"/>
    <property type="match status" value="1"/>
</dbReference>
<dbReference type="AlphaFoldDB" id="A0A5K7S953"/>
<feature type="binding site" evidence="12">
    <location>
        <position position="168"/>
    </location>
    <ligand>
        <name>Mg(2+)</name>
        <dbReference type="ChEBI" id="CHEBI:18420"/>
    </ligand>
</feature>
<comment type="catalytic activity">
    <reaction evidence="7">
        <text>beta-D-glucose 1-phosphate = beta-D-glucose 6-phosphate</text>
        <dbReference type="Rhea" id="RHEA:20113"/>
        <dbReference type="ChEBI" id="CHEBI:57684"/>
        <dbReference type="ChEBI" id="CHEBI:58247"/>
        <dbReference type="EC" id="5.4.2.6"/>
    </reaction>
</comment>
<dbReference type="EMBL" id="AP018694">
    <property type="protein sequence ID" value="BBE18098.1"/>
    <property type="molecule type" value="Genomic_DNA"/>
</dbReference>
<evidence type="ECO:0000256" key="13">
    <source>
        <dbReference type="PIRSR" id="PIRSR610972-4"/>
    </source>
</evidence>
<feature type="binding site" evidence="12">
    <location>
        <position position="169"/>
    </location>
    <ligand>
        <name>Mg(2+)</name>
        <dbReference type="ChEBI" id="CHEBI:18420"/>
    </ligand>
</feature>
<evidence type="ECO:0000256" key="2">
    <source>
        <dbReference type="ARBA" id="ARBA00022553"/>
    </source>
</evidence>